<reference evidence="1" key="1">
    <citation type="submission" date="2019-10" db="EMBL/GenBank/DDBJ databases">
        <title>Conservation and host-specific expression of non-tandemly repeated heterogenous ribosome RNA gene in arbuscular mycorrhizal fungi.</title>
        <authorList>
            <person name="Maeda T."/>
            <person name="Kobayashi Y."/>
            <person name="Nakagawa T."/>
            <person name="Ezawa T."/>
            <person name="Yamaguchi K."/>
            <person name="Bino T."/>
            <person name="Nishimoto Y."/>
            <person name="Shigenobu S."/>
            <person name="Kawaguchi M."/>
        </authorList>
    </citation>
    <scope>NUCLEOTIDE SEQUENCE</scope>
    <source>
        <strain evidence="1">HR1</strain>
    </source>
</reference>
<dbReference type="AlphaFoldDB" id="A0A8H3LC08"/>
<comment type="caution">
    <text evidence="1">The sequence shown here is derived from an EMBL/GenBank/DDBJ whole genome shotgun (WGS) entry which is preliminary data.</text>
</comment>
<sequence>MQNSKRFSYCPAIRSKMVHRHSYPGSSSDKERIQKLQVDVENFRRLSNTSNTSLSSHDSGVGLSKADYEIQRALRAQRVLQRPHIIVLHKGRPVSHSAVKNLNNHEEFEANIVVAAATASKRNRREISVMHKRQTIFSVGNNYNNAENLGRLKNNSAPNLYQSTQPFVEKVQKISQEEVKKEKKDNKEVKDQIPKNSSFMPKPKLLFRSVSLSIKKLMGIDKEKKRRIVQQIRKYLFIFYLQSILRCNLIVNSLLELSH</sequence>
<organism evidence="1 2">
    <name type="scientific">Rhizophagus clarus</name>
    <dbReference type="NCBI Taxonomy" id="94130"/>
    <lineage>
        <taxon>Eukaryota</taxon>
        <taxon>Fungi</taxon>
        <taxon>Fungi incertae sedis</taxon>
        <taxon>Mucoromycota</taxon>
        <taxon>Glomeromycotina</taxon>
        <taxon>Glomeromycetes</taxon>
        <taxon>Glomerales</taxon>
        <taxon>Glomeraceae</taxon>
        <taxon>Rhizophagus</taxon>
    </lineage>
</organism>
<dbReference type="Proteomes" id="UP000615446">
    <property type="component" value="Unassembled WGS sequence"/>
</dbReference>
<evidence type="ECO:0000313" key="2">
    <source>
        <dbReference type="Proteomes" id="UP000615446"/>
    </source>
</evidence>
<gene>
    <name evidence="1" type="ORF">RCL2_001010000</name>
</gene>
<proteinExistence type="predicted"/>
<dbReference type="OrthoDB" id="2334714at2759"/>
<name>A0A8H3LC08_9GLOM</name>
<evidence type="ECO:0000313" key="1">
    <source>
        <dbReference type="EMBL" id="GES82922.1"/>
    </source>
</evidence>
<protein>
    <submittedName>
        <fullName evidence="1">Uncharacterized protein</fullName>
    </submittedName>
</protein>
<accession>A0A8H3LC08</accession>
<dbReference type="EMBL" id="BLAL01000065">
    <property type="protein sequence ID" value="GES82922.1"/>
    <property type="molecule type" value="Genomic_DNA"/>
</dbReference>